<dbReference type="InterPro" id="IPR000210">
    <property type="entry name" value="BTB/POZ_dom"/>
</dbReference>
<keyword evidence="2" id="KW-0677">Repeat</keyword>
<feature type="coiled-coil region" evidence="8">
    <location>
        <begin position="7"/>
        <end position="41"/>
    </location>
</feature>
<evidence type="ECO:0000256" key="6">
    <source>
        <dbReference type="PROSITE-ProRule" id="PRU00023"/>
    </source>
</evidence>
<accession>A0A7I8W225</accession>
<dbReference type="InterPro" id="IPR000306">
    <property type="entry name" value="Znf_FYVE"/>
</dbReference>
<dbReference type="PANTHER" id="PTHR24198">
    <property type="entry name" value="ANKYRIN REPEAT AND PROTEIN KINASE DOMAIN-CONTAINING PROTEIN"/>
    <property type="match status" value="1"/>
</dbReference>
<evidence type="ECO:0000256" key="4">
    <source>
        <dbReference type="ARBA" id="ARBA00022833"/>
    </source>
</evidence>
<keyword evidence="12" id="KW-1185">Reference proteome</keyword>
<dbReference type="SUPFAM" id="SSF48403">
    <property type="entry name" value="Ankyrin repeat"/>
    <property type="match status" value="3"/>
</dbReference>
<evidence type="ECO:0000256" key="2">
    <source>
        <dbReference type="ARBA" id="ARBA00022737"/>
    </source>
</evidence>
<dbReference type="Proteomes" id="UP000549394">
    <property type="component" value="Unassembled WGS sequence"/>
</dbReference>
<dbReference type="InterPro" id="IPR049764">
    <property type="entry name" value="ANFY1_FYVE"/>
</dbReference>
<feature type="repeat" description="ANK" evidence="6">
    <location>
        <begin position="746"/>
        <end position="769"/>
    </location>
</feature>
<dbReference type="Gene3D" id="3.30.710.10">
    <property type="entry name" value="Potassium Channel Kv1.1, Chain A"/>
    <property type="match status" value="1"/>
</dbReference>
<feature type="repeat" description="ANK" evidence="6">
    <location>
        <begin position="460"/>
        <end position="492"/>
    </location>
</feature>
<dbReference type="EMBL" id="CAJFCJ010000016">
    <property type="protein sequence ID" value="CAD5122136.1"/>
    <property type="molecule type" value="Genomic_DNA"/>
</dbReference>
<dbReference type="SMART" id="SM00248">
    <property type="entry name" value="ANK"/>
    <property type="match status" value="20"/>
</dbReference>
<dbReference type="InterPro" id="IPR002110">
    <property type="entry name" value="Ankyrin_rpt"/>
</dbReference>
<dbReference type="PROSITE" id="PS50297">
    <property type="entry name" value="ANK_REP_REGION"/>
    <property type="match status" value="10"/>
</dbReference>
<dbReference type="PROSITE" id="PS50178">
    <property type="entry name" value="ZF_FYVE"/>
    <property type="match status" value="1"/>
</dbReference>
<feature type="repeat" description="ANK" evidence="6">
    <location>
        <begin position="355"/>
        <end position="387"/>
    </location>
</feature>
<feature type="repeat" description="ANK" evidence="6">
    <location>
        <begin position="320"/>
        <end position="354"/>
    </location>
</feature>
<evidence type="ECO:0000256" key="5">
    <source>
        <dbReference type="ARBA" id="ARBA00023043"/>
    </source>
</evidence>
<sequence length="1112" mass="121366">MDDDGEVEKVRKHLELLRTEYVQLQQKLADAERKLDAATANVENGTAFASCLLRAVANLLNDKKYSDITIRFENHEIQAHKFVLAARNSKWGNLNVLDTDTLDFTDISKEAGEALIKWVYTDKLECDCSNMDLVLELLKTSKKFCLSHLSDRCEESLIATITVENCIQFYKSSSEIGAEKVQNHCSKLISHYWNDFSATDFQTLSAKLAYNLFKDKSNHVLHSTVRLGREDVLMLYLLEYDSLLPSKLDELDNKGEVALDLALKLSRNTIAKTLVKYGANVNRKTVDGYSLLHKAISRSDKDSASFLLDNNAETNGKLKTGDTPLHLVSASSAEMADLTVQLLKHGADPNSQNEDGDTPLHIAVGTKNNIVLDLLLNVDEKLDLDISNNSEMTPLRIALTIQDSYESSMAGKLLKAGASSDTIHGADSDCLLQVLSREGREDACVFLAANGVKVSRYNALGETPLHTASAFGLTRLVRVLLDAGADPNSCTTAPVYGQESTKLTPLHLAVLEGREEVVDTLLENSGTSANARDTQGGTPLGYALWHGMHKVAEKLVKLGAGVAGDEGALLLREAIERKKTDAALFILKNGARTDSLVVSNCLELAVKNGLKMVVAELCKRGVAKDAPDSEGNRPIWTALKKGYEDVANVLVESGCDVDGWDVGPSGCLQTLLHRAIDESDERIACYLINKGCDVDSPRRPGPNGEGDEEARDGQRPLHLAASWGLQLIVERLVSSGRVDVNGRDSDGRTALHVAIDNQHESIIQMLMSNAQAQLNLRIKDRKGMTPFALALLRKNEKVARAIVSLEKGAAEEKDNKGKTFLHIAVEQNSVETVLFLLALGVNVNSKDSNGLTPLHYAVIANNDMTVRNLILAGTDINEKTPQKRTALHIAAKHDRASIASILLDNKIDFDAVDDSQANALHLAVQEGHVDTVRILLTQSTINAEAVNMKGQNPMHVLCSASPERAPAIFEIFIESMPHYPIDKQDANGSTPLLLAYINAHGQLARSLVRAHALLGTANKDGLSIFNAPVASKSLLNKLLDMISKEPAWTEGDSCLECGVKFGIATRKHHCRHCGRLVCSKCSPNDMPIIKFNLHKPVRVCQICFDVLNGSVL</sequence>
<evidence type="ECO:0000259" key="9">
    <source>
        <dbReference type="PROSITE" id="PS50097"/>
    </source>
</evidence>
<feature type="repeat" description="ANK" evidence="6">
    <location>
        <begin position="287"/>
        <end position="319"/>
    </location>
</feature>
<dbReference type="Gene3D" id="1.25.40.20">
    <property type="entry name" value="Ankyrin repeat-containing domain"/>
    <property type="match status" value="4"/>
</dbReference>
<dbReference type="SUPFAM" id="SSF54695">
    <property type="entry name" value="POZ domain"/>
    <property type="match status" value="1"/>
</dbReference>
<dbReference type="InterPro" id="IPR011333">
    <property type="entry name" value="SKP1/BTB/POZ_sf"/>
</dbReference>
<dbReference type="Pfam" id="PF01363">
    <property type="entry name" value="FYVE"/>
    <property type="match status" value="1"/>
</dbReference>
<dbReference type="PANTHER" id="PTHR24198:SF191">
    <property type="entry name" value="RABANKYRIN-5-LIKE"/>
    <property type="match status" value="1"/>
</dbReference>
<feature type="repeat" description="ANK" evidence="6">
    <location>
        <begin position="501"/>
        <end position="534"/>
    </location>
</feature>
<dbReference type="InterPro" id="IPR011011">
    <property type="entry name" value="Znf_FYVE_PHD"/>
</dbReference>
<dbReference type="AlphaFoldDB" id="A0A7I8W225"/>
<evidence type="ECO:0000256" key="7">
    <source>
        <dbReference type="PROSITE-ProRule" id="PRU00091"/>
    </source>
</evidence>
<evidence type="ECO:0000256" key="8">
    <source>
        <dbReference type="SAM" id="Coils"/>
    </source>
</evidence>
<feature type="repeat" description="ANK" evidence="6">
    <location>
        <begin position="630"/>
        <end position="662"/>
    </location>
</feature>
<dbReference type="SMART" id="SM00225">
    <property type="entry name" value="BTB"/>
    <property type="match status" value="1"/>
</dbReference>
<dbReference type="Pfam" id="PF13637">
    <property type="entry name" value="Ank_4"/>
    <property type="match status" value="1"/>
</dbReference>
<keyword evidence="3 7" id="KW-0863">Zinc-finger</keyword>
<keyword evidence="4" id="KW-0862">Zinc</keyword>
<feature type="repeat" description="ANK" evidence="6">
    <location>
        <begin position="816"/>
        <end position="848"/>
    </location>
</feature>
<evidence type="ECO:0000256" key="1">
    <source>
        <dbReference type="ARBA" id="ARBA00022723"/>
    </source>
</evidence>
<feature type="domain" description="FYVE-type" evidence="10">
    <location>
        <begin position="1048"/>
        <end position="1108"/>
    </location>
</feature>
<dbReference type="Pfam" id="PF00651">
    <property type="entry name" value="BTB"/>
    <property type="match status" value="1"/>
</dbReference>
<dbReference type="Pfam" id="PF00023">
    <property type="entry name" value="Ank"/>
    <property type="match status" value="1"/>
</dbReference>
<protein>
    <submittedName>
        <fullName evidence="11">DgyrCDS10584</fullName>
    </submittedName>
</protein>
<dbReference type="FunFam" id="3.30.40.10:FF:000104">
    <property type="entry name" value="Ankyrin repeat and FYVE domain-containing 1"/>
    <property type="match status" value="1"/>
</dbReference>
<evidence type="ECO:0000313" key="12">
    <source>
        <dbReference type="Proteomes" id="UP000549394"/>
    </source>
</evidence>
<organism evidence="11 12">
    <name type="scientific">Dimorphilus gyrociliatus</name>
    <dbReference type="NCBI Taxonomy" id="2664684"/>
    <lineage>
        <taxon>Eukaryota</taxon>
        <taxon>Metazoa</taxon>
        <taxon>Spiralia</taxon>
        <taxon>Lophotrochozoa</taxon>
        <taxon>Annelida</taxon>
        <taxon>Polychaeta</taxon>
        <taxon>Polychaeta incertae sedis</taxon>
        <taxon>Dinophilidae</taxon>
        <taxon>Dimorphilus</taxon>
    </lineage>
</organism>
<dbReference type="InterPro" id="IPR017455">
    <property type="entry name" value="Znf_FYVE-rel"/>
</dbReference>
<keyword evidence="5 6" id="KW-0040">ANK repeat</keyword>
<dbReference type="CDD" id="cd15728">
    <property type="entry name" value="FYVE_ANFY1"/>
    <property type="match status" value="1"/>
</dbReference>
<dbReference type="Pfam" id="PF12796">
    <property type="entry name" value="Ank_2"/>
    <property type="match status" value="5"/>
</dbReference>
<dbReference type="Gene3D" id="3.30.40.10">
    <property type="entry name" value="Zinc/RING finger domain, C3HC4 (zinc finger)"/>
    <property type="match status" value="1"/>
</dbReference>
<keyword evidence="1" id="KW-0479">Metal-binding</keyword>
<comment type="caution">
    <text evidence="11">The sequence shown here is derived from an EMBL/GenBank/DDBJ whole genome shotgun (WGS) entry which is preliminary data.</text>
</comment>
<dbReference type="InterPro" id="IPR036770">
    <property type="entry name" value="Ankyrin_rpt-contain_sf"/>
</dbReference>
<evidence type="ECO:0000313" key="11">
    <source>
        <dbReference type="EMBL" id="CAD5122136.1"/>
    </source>
</evidence>
<evidence type="ECO:0000256" key="3">
    <source>
        <dbReference type="ARBA" id="ARBA00022771"/>
    </source>
</evidence>
<dbReference type="GO" id="GO:0008270">
    <property type="term" value="F:zinc ion binding"/>
    <property type="evidence" value="ECO:0007669"/>
    <property type="project" value="UniProtKB-KW"/>
</dbReference>
<feature type="domain" description="BTB" evidence="9">
    <location>
        <begin position="66"/>
        <end position="128"/>
    </location>
</feature>
<reference evidence="11 12" key="1">
    <citation type="submission" date="2020-08" db="EMBL/GenBank/DDBJ databases">
        <authorList>
            <person name="Hejnol A."/>
        </authorList>
    </citation>
    <scope>NUCLEOTIDE SEQUENCE [LARGE SCALE GENOMIC DNA]</scope>
</reference>
<dbReference type="SUPFAM" id="SSF57903">
    <property type="entry name" value="FYVE/PHD zinc finger"/>
    <property type="match status" value="1"/>
</dbReference>
<dbReference type="PROSITE" id="PS50097">
    <property type="entry name" value="BTB"/>
    <property type="match status" value="1"/>
</dbReference>
<gene>
    <name evidence="11" type="ORF">DGYR_LOCUS9986</name>
</gene>
<dbReference type="OrthoDB" id="2306477at2759"/>
<evidence type="ECO:0000259" key="10">
    <source>
        <dbReference type="PROSITE" id="PS50178"/>
    </source>
</evidence>
<name>A0A7I8W225_9ANNE</name>
<feature type="repeat" description="ANK" evidence="6">
    <location>
        <begin position="712"/>
        <end position="736"/>
    </location>
</feature>
<dbReference type="SMART" id="SM00064">
    <property type="entry name" value="FYVE"/>
    <property type="match status" value="1"/>
</dbReference>
<feature type="repeat" description="ANK" evidence="6">
    <location>
        <begin position="849"/>
        <end position="881"/>
    </location>
</feature>
<proteinExistence type="predicted"/>
<feature type="repeat" description="ANK" evidence="6">
    <location>
        <begin position="254"/>
        <end position="286"/>
    </location>
</feature>
<feature type="repeat" description="ANK" evidence="6">
    <location>
        <begin position="882"/>
        <end position="914"/>
    </location>
</feature>
<dbReference type="InterPro" id="IPR013083">
    <property type="entry name" value="Znf_RING/FYVE/PHD"/>
</dbReference>
<dbReference type="PROSITE" id="PS50088">
    <property type="entry name" value="ANK_REPEAT"/>
    <property type="match status" value="12"/>
</dbReference>
<keyword evidence="8" id="KW-0175">Coiled coil</keyword>